<dbReference type="Pfam" id="PF13476">
    <property type="entry name" value="AAA_23"/>
    <property type="match status" value="1"/>
</dbReference>
<dbReference type="EMBL" id="DNAN01000604">
    <property type="protein sequence ID" value="HAW77454.1"/>
    <property type="molecule type" value="Genomic_DNA"/>
</dbReference>
<name>A0A350P837_9ALTE</name>
<protein>
    <recommendedName>
        <fullName evidence="2">Rad50/SbcC-type AAA domain-containing protein</fullName>
    </recommendedName>
</protein>
<dbReference type="Proteomes" id="UP000263517">
    <property type="component" value="Unassembled WGS sequence"/>
</dbReference>
<dbReference type="SUPFAM" id="SSF52540">
    <property type="entry name" value="P-loop containing nucleoside triphosphate hydrolases"/>
    <property type="match status" value="1"/>
</dbReference>
<evidence type="ECO:0000259" key="2">
    <source>
        <dbReference type="Pfam" id="PF13476"/>
    </source>
</evidence>
<evidence type="ECO:0000313" key="4">
    <source>
        <dbReference type="Proteomes" id="UP000263517"/>
    </source>
</evidence>
<dbReference type="InterPro" id="IPR038729">
    <property type="entry name" value="Rad50/SbcC_AAA"/>
</dbReference>
<evidence type="ECO:0000256" key="1">
    <source>
        <dbReference type="SAM" id="Coils"/>
    </source>
</evidence>
<sequence length="474" mass="52540">MYLTKLEIKGLKGGVSSYDAGSSFTFMFGENGTGKTTVLQALQLLLRGKTYRSIGVASTGKDIALLSRKGNISIKGIWDDNGKQVWVKRTWMRTESGSVSEKIQQNINPNITNTKEQQGLLNLYFGVFPEAWEPEAFLSLSAEKMRSKLLSSVSEKPISDVLGELAPIIGNDLPAWAKPGSMDMTVETWLDFAKKETKQKLNEARAEIRLCKQNLGEEMEFIAHRPETVVKSELGFINKQKEELLEAQQAKTFLSYLCGKKEKLQEDLNKIEEEIAVAREAAQASEQAKTEQLESIKTKESELMDELKKIGAASELEAQQDDLRERILAATEEAEEYKELQTKLRKSQEHLLQQVKTGFEQAVSAVSDSPCVVNIDDGKCRITINGVDISGMSDGETLSLLPGIIAGLAATTESKWIPLLVDRFEAVSKSRRVSFLKALQQLIDSGKVSQAFIAGCPDEQPATPENSKVYTFTK</sequence>
<comment type="caution">
    <text evidence="3">The sequence shown here is derived from an EMBL/GenBank/DDBJ whole genome shotgun (WGS) entry which is preliminary data.</text>
</comment>
<keyword evidence="1" id="KW-0175">Coiled coil</keyword>
<dbReference type="InterPro" id="IPR027417">
    <property type="entry name" value="P-loop_NTPase"/>
</dbReference>
<feature type="coiled-coil region" evidence="1">
    <location>
        <begin position="313"/>
        <end position="350"/>
    </location>
</feature>
<dbReference type="GO" id="GO:0006302">
    <property type="term" value="P:double-strand break repair"/>
    <property type="evidence" value="ECO:0007669"/>
    <property type="project" value="InterPro"/>
</dbReference>
<feature type="coiled-coil region" evidence="1">
    <location>
        <begin position="254"/>
        <end position="288"/>
    </location>
</feature>
<dbReference type="Gene3D" id="3.40.50.300">
    <property type="entry name" value="P-loop containing nucleotide triphosphate hydrolases"/>
    <property type="match status" value="1"/>
</dbReference>
<gene>
    <name evidence="3" type="ORF">DCW74_17180</name>
</gene>
<evidence type="ECO:0000313" key="3">
    <source>
        <dbReference type="EMBL" id="HAW77454.1"/>
    </source>
</evidence>
<reference evidence="3 4" key="1">
    <citation type="journal article" date="2018" name="Nat. Biotechnol.">
        <title>A standardized bacterial taxonomy based on genome phylogeny substantially revises the tree of life.</title>
        <authorList>
            <person name="Parks D.H."/>
            <person name="Chuvochina M."/>
            <person name="Waite D.W."/>
            <person name="Rinke C."/>
            <person name="Skarshewski A."/>
            <person name="Chaumeil P.A."/>
            <person name="Hugenholtz P."/>
        </authorList>
    </citation>
    <scope>NUCLEOTIDE SEQUENCE [LARGE SCALE GENOMIC DNA]</scope>
    <source>
        <strain evidence="3">UBA11978</strain>
    </source>
</reference>
<organism evidence="3 4">
    <name type="scientific">Alteromonas australica</name>
    <dbReference type="NCBI Taxonomy" id="589873"/>
    <lineage>
        <taxon>Bacteria</taxon>
        <taxon>Pseudomonadati</taxon>
        <taxon>Pseudomonadota</taxon>
        <taxon>Gammaproteobacteria</taxon>
        <taxon>Alteromonadales</taxon>
        <taxon>Alteromonadaceae</taxon>
        <taxon>Alteromonas/Salinimonas group</taxon>
        <taxon>Alteromonas</taxon>
    </lineage>
</organism>
<feature type="domain" description="Rad50/SbcC-type AAA" evidence="2">
    <location>
        <begin position="21"/>
        <end position="275"/>
    </location>
</feature>
<proteinExistence type="predicted"/>
<accession>A0A350P837</accession>
<dbReference type="GO" id="GO:0016887">
    <property type="term" value="F:ATP hydrolysis activity"/>
    <property type="evidence" value="ECO:0007669"/>
    <property type="project" value="InterPro"/>
</dbReference>
<dbReference type="AlphaFoldDB" id="A0A350P837"/>